<gene>
    <name evidence="2" type="ORF">HJG60_012148</name>
</gene>
<evidence type="ECO:0000313" key="2">
    <source>
        <dbReference type="EMBL" id="KAF6095181.1"/>
    </source>
</evidence>
<evidence type="ECO:0000256" key="1">
    <source>
        <dbReference type="SAM" id="MobiDB-lite"/>
    </source>
</evidence>
<dbReference type="AlphaFoldDB" id="A0A834DWG0"/>
<feature type="region of interest" description="Disordered" evidence="1">
    <location>
        <begin position="1"/>
        <end position="49"/>
    </location>
</feature>
<sequence>MSCCLGPGGGSSSSVGLRDRPASVPVHTDPDRATRWTGQSWIPSSGPSLVGTLTSEGSSVGVSLHRPSFCPTSAQRGPAVHCAPFQTPGLTSRANRRGADTAVHAVDTRCAAAAEGASRPHGHGAWSRP</sequence>
<reference evidence="2 3" key="1">
    <citation type="journal article" date="2020" name="Nature">
        <title>Six reference-quality genomes reveal evolution of bat adaptations.</title>
        <authorList>
            <person name="Jebb D."/>
            <person name="Huang Z."/>
            <person name="Pippel M."/>
            <person name="Hughes G.M."/>
            <person name="Lavrichenko K."/>
            <person name="Devanna P."/>
            <person name="Winkler S."/>
            <person name="Jermiin L.S."/>
            <person name="Skirmuntt E.C."/>
            <person name="Katzourakis A."/>
            <person name="Burkitt-Gray L."/>
            <person name="Ray D.A."/>
            <person name="Sullivan K.A.M."/>
            <person name="Roscito J.G."/>
            <person name="Kirilenko B.M."/>
            <person name="Davalos L.M."/>
            <person name="Corthals A.P."/>
            <person name="Power M.L."/>
            <person name="Jones G."/>
            <person name="Ransome R.D."/>
            <person name="Dechmann D.K.N."/>
            <person name="Locatelli A.G."/>
            <person name="Puechmaille S.J."/>
            <person name="Fedrigo O."/>
            <person name="Jarvis E.D."/>
            <person name="Hiller M."/>
            <person name="Vernes S.C."/>
            <person name="Myers E.W."/>
            <person name="Teeling E.C."/>
        </authorList>
    </citation>
    <scope>NUCLEOTIDE SEQUENCE [LARGE SCALE GENOMIC DNA]</scope>
    <source>
        <strain evidence="2">Bat1K_MPI-CBG_1</strain>
    </source>
</reference>
<name>A0A834DWG0_9CHIR</name>
<dbReference type="EMBL" id="JABVXQ010000008">
    <property type="protein sequence ID" value="KAF6095181.1"/>
    <property type="molecule type" value="Genomic_DNA"/>
</dbReference>
<organism evidence="2 3">
    <name type="scientific">Phyllostomus discolor</name>
    <name type="common">pale spear-nosed bat</name>
    <dbReference type="NCBI Taxonomy" id="89673"/>
    <lineage>
        <taxon>Eukaryota</taxon>
        <taxon>Metazoa</taxon>
        <taxon>Chordata</taxon>
        <taxon>Craniata</taxon>
        <taxon>Vertebrata</taxon>
        <taxon>Euteleostomi</taxon>
        <taxon>Mammalia</taxon>
        <taxon>Eutheria</taxon>
        <taxon>Laurasiatheria</taxon>
        <taxon>Chiroptera</taxon>
        <taxon>Yangochiroptera</taxon>
        <taxon>Phyllostomidae</taxon>
        <taxon>Phyllostominae</taxon>
        <taxon>Phyllostomus</taxon>
    </lineage>
</organism>
<protein>
    <submittedName>
        <fullName evidence="2">Uncharacterized protein</fullName>
    </submittedName>
</protein>
<feature type="compositionally biased region" description="Gly residues" evidence="1">
    <location>
        <begin position="1"/>
        <end position="11"/>
    </location>
</feature>
<accession>A0A834DWG0</accession>
<proteinExistence type="predicted"/>
<dbReference type="Proteomes" id="UP000664940">
    <property type="component" value="Unassembled WGS sequence"/>
</dbReference>
<evidence type="ECO:0000313" key="3">
    <source>
        <dbReference type="Proteomes" id="UP000664940"/>
    </source>
</evidence>
<comment type="caution">
    <text evidence="2">The sequence shown here is derived from an EMBL/GenBank/DDBJ whole genome shotgun (WGS) entry which is preliminary data.</text>
</comment>
<feature type="compositionally biased region" description="Polar residues" evidence="1">
    <location>
        <begin position="36"/>
        <end position="49"/>
    </location>
</feature>